<evidence type="ECO:0000313" key="8">
    <source>
        <dbReference type="Proteomes" id="UP001152797"/>
    </source>
</evidence>
<accession>A0A9P1FMD0</accession>
<dbReference type="Gene3D" id="3.80.10.10">
    <property type="entry name" value="Ribonuclease Inhibitor"/>
    <property type="match status" value="2"/>
</dbReference>
<feature type="zinc finger region" description="C3H1-type" evidence="1">
    <location>
        <begin position="2120"/>
        <end position="2147"/>
    </location>
</feature>
<feature type="region of interest" description="Disordered" evidence="3">
    <location>
        <begin position="1727"/>
        <end position="1773"/>
    </location>
</feature>
<evidence type="ECO:0000259" key="5">
    <source>
        <dbReference type="PROSITE" id="PS50103"/>
    </source>
</evidence>
<dbReference type="InterPro" id="IPR029000">
    <property type="entry name" value="Cyclophilin-like_dom_sf"/>
</dbReference>
<evidence type="ECO:0008006" key="9">
    <source>
        <dbReference type="Google" id="ProtNLM"/>
    </source>
</evidence>
<feature type="compositionally biased region" description="Basic and acidic residues" evidence="3">
    <location>
        <begin position="2039"/>
        <end position="2086"/>
    </location>
</feature>
<dbReference type="PROSITE" id="PS50103">
    <property type="entry name" value="ZF_C3H1"/>
    <property type="match status" value="1"/>
</dbReference>
<feature type="compositionally biased region" description="Basic and acidic residues" evidence="3">
    <location>
        <begin position="2320"/>
        <end position="2330"/>
    </location>
</feature>
<name>A0A9P1FMD0_9DINO</name>
<dbReference type="InterPro" id="IPR032675">
    <property type="entry name" value="LRR_dom_sf"/>
</dbReference>
<keyword evidence="8" id="KW-1185">Reference proteome</keyword>
<dbReference type="SUPFAM" id="SSF52058">
    <property type="entry name" value="L domain-like"/>
    <property type="match status" value="2"/>
</dbReference>
<dbReference type="SUPFAM" id="SSF50891">
    <property type="entry name" value="Cyclophilin-like"/>
    <property type="match status" value="1"/>
</dbReference>
<keyword evidence="1" id="KW-0863">Zinc-finger</keyword>
<feature type="domain" description="C3H1-type" evidence="5">
    <location>
        <begin position="2120"/>
        <end position="2147"/>
    </location>
</feature>
<evidence type="ECO:0000256" key="2">
    <source>
        <dbReference type="SAM" id="Coils"/>
    </source>
</evidence>
<reference evidence="7" key="2">
    <citation type="submission" date="2024-04" db="EMBL/GenBank/DDBJ databases">
        <authorList>
            <person name="Chen Y."/>
            <person name="Shah S."/>
            <person name="Dougan E. K."/>
            <person name="Thang M."/>
            <person name="Chan C."/>
        </authorList>
    </citation>
    <scope>NUCLEOTIDE SEQUENCE [LARGE SCALE GENOMIC DNA]</scope>
</reference>
<evidence type="ECO:0000259" key="4">
    <source>
        <dbReference type="PROSITE" id="PS50072"/>
    </source>
</evidence>
<dbReference type="Proteomes" id="UP001152797">
    <property type="component" value="Unassembled WGS sequence"/>
</dbReference>
<sequence>MADADCIRVRIDYETAGHSGYMLLDLHPSWAPFSCERFLKLVDSEFLDGQRFCRAIEGFVLDWNYGPCAGASDASDPHSQIYNEMPWAKPREVDAAGKLQKNLAGRISFGQEDDGSTKTEVFINLVDNSARLDSLGFVPFGEVVGTTGPCLDAWEGGRLSDFNFSHGDIFFAGGATPEKAQVRTKVLVAGGNGYIDKTYPGLTCLVRCQRTLASLQDKFLDHEEGQKDAETVLAVLAQLEAQDTLGQAAERFAHWDTTPLKDSEEITKSSEKIDARLLIHSEDLMTAILEAFDLLQWCLAIGNQLLRHFKKYVVRVEIALGRSEMEVPAELWLSAEGRVDESKLSALTAVRTTLHDLIYRPKIRFPSLDAFFSSLSSLENSTEIAGLVTALNFAHSMMGPLQELLGGQDLISALEGCSIGEDAANAEAKQLLGALLGLVVFKWCRSRFRLKCPMATSGYSAAPSRPELVELQILCLTGQGFTLQVPPLQLGREVQEMVSQQLPWKTGAKIVLHHGESTLMLDQSLQEQGIGKAATLSCTYIPTDVYAAWCFIKLNRPQDERSALEGLTHLDALTNDVFECLYNLPQSLRKLKFTVGTSTSPGNKKPLTLDSVKLPSGLQSLMVRDDGQNPSLEGLILPNNLQSLTFGAHSLQFVTLPDRLEKLSFSHSFNESLAGVPLPNSLQRLAFGDRFNESLAEVSLPSGLKSLSFGLSYNHSLEGVTLPCNLQTLSFGERFNQTVEHLTWPNSLQILTFGQYFNQSLAGVTFPRSLRALTLGSQFNQSLEGVNFPDSLQVLAFGFQFNQTLQGVILPSSIQKLTFGAMFNQSLEGVTLPCGLQSLAFGARFGQSMEHVMFPGLKDLTIRFKPMQCLPSSLQSLKLCGNFSEKLETVDLPPKLKSLTFGDRFNQGLEHVTFPAGLETLTFGEHFDQRLEEVTLPCGLRNLTFGAHFDQSLAHVKLPSTLERLTLGSRFNNSLEHVSFPQSLKSIAFGDHFNSSLVSVTFPSSLRTLTFGHQFNQSLHGVDLPDSLQTLTFGQSFNQSLVGVALPSSLVSLAFGRGFEQSLVGVTFPSCLQSLIFDRVFNRYKKLQELLPLQFPSSLESLVMDGVMVSCTAGAKPPARRGSREEGCARWVMAYPRLTSGATDTEEEEEELAQIPAEARLLYLLLNDPGIVDGWRGDGSEEPVLEVVMDGIEQKSAPQRLVEILDFQAAVTLAASTSDTAFGQVAIFNEQIGLVRLAVTVLKPLLTIPDFVRHDRIPPEMISPCCQVVDDLREEFRLEWWLSTALAKMKLELNSLRERQGNWRRKLTELRQSHPVLGFFAARQLGALLRALLRDEGTAAMKVLDAVSRTWSWSSASAWWEKLKLRVAPSATPEDSPAALNQDARNLQNLADGLQELWASFGSTAVAPAVPAEPFDCGAGAQVVLAQDMQMATALVLWPFLSLKRRPRPEELLLCHDRSCSEQMQLLLLRWAHASQGFFCLLLPDNASFAAQQAIVQAVHDATDEAGPLPKPRCPLLLVVWGTHAAQAQVATQLMAHRVELRPPETQPFAEEVMSLISAQKWLSVHVGPRGVSGETRHCGCGKTFSVRMTAKESIGYSCLKLTANMGVGKLSQELKSLELAGSAPASALLHLDLSAGQQLLASDAFAVALVGWVTVFCFEKEGLVELLILGRLGRTAARDPTEIFQLDSRVRVAIELPAGVEVAGGSWAALPLLSWLPLVSCSSENQSAPSRPEKVEPSSVVRPSQAASGSKRDFQGESRSSSRPVAKAKGPTPIQVSLRYTPRFPRSQHLYRFSEANGPEEKHTLAFNEIEDKSKVRVLILDWHQVVDRGREGTTYSLDRVPSSNLKFISQCIEAADKFGKQFFVGILSYIDTDKRAASTLRYIRNTEHFAQVFHWGIIVRKDRCGAEGKCACVTDIIEQTGLYESSFFFIDDSSDVLSEFSDYLPQVRAAHIKNEALAFAEQVHSDAVQPQPSEKPLGSAAVIAKSLFGEIQSLVQEFAFVFFERFEEGTWGAAMSQHHLLALKIEGGHKVVANPAKAEKEEKEKPKKEKPKKGDKDQPREEKGQKETKGKTEKPKKESPKKTSDVASSVAAAPGNPKGKGKKSEPGKGSSVPMSREDRAKLPCMYFAYDSCTKGAKCPYLHDKNNLFKGPKPQALQKSSTSATAGAATVSAGVARVIAGAAVGSTIKGAEAARASCSNAPSSGQEQSVGVLSDAKCKAQKFLKRTKRRVKQPGMFERAFKCVAAMAALTDPTCLRQEFLIDSGAGRNLISKKSLPEQWVPFLDAVDDEDDYAPSIADPEAEPGDINEILDLLEEPVGKGDAEKKEGPRGGPAGGPRRPAPAQVLGYQGTYASSFRADEASLRFGMGDAFASGRHDGVKDQQRANAYQRLQYVCGALAVLKRLKGAFPLHFPSQQLSEMDGETCYELLVDAAKLSLRPSLWNLWAFVDVLYWQLKEAPVLKLELLQASGDENCDDSEGVCRAMVAQVVAGQMSQRAQKM</sequence>
<evidence type="ECO:0000313" key="7">
    <source>
        <dbReference type="EMBL" id="CAL1134798.1"/>
    </source>
</evidence>
<dbReference type="InterPro" id="IPR008615">
    <property type="entry name" value="FNIP"/>
</dbReference>
<keyword evidence="2" id="KW-0175">Coiled coil</keyword>
<evidence type="ECO:0000256" key="1">
    <source>
        <dbReference type="PROSITE-ProRule" id="PRU00723"/>
    </source>
</evidence>
<evidence type="ECO:0000313" key="6">
    <source>
        <dbReference type="EMBL" id="CAI3981423.1"/>
    </source>
</evidence>
<keyword evidence="1" id="KW-0479">Metal-binding</keyword>
<dbReference type="PROSITE" id="PS50072">
    <property type="entry name" value="CSA_PPIASE_2"/>
    <property type="match status" value="1"/>
</dbReference>
<dbReference type="EMBL" id="CAMXCT030000632">
    <property type="protein sequence ID" value="CAL4768735.1"/>
    <property type="molecule type" value="Genomic_DNA"/>
</dbReference>
<dbReference type="Pfam" id="PF00160">
    <property type="entry name" value="Pro_isomerase"/>
    <property type="match status" value="1"/>
</dbReference>
<reference evidence="6" key="1">
    <citation type="submission" date="2022-10" db="EMBL/GenBank/DDBJ databases">
        <authorList>
            <person name="Chen Y."/>
            <person name="Dougan E. K."/>
            <person name="Chan C."/>
            <person name="Rhodes N."/>
            <person name="Thang M."/>
        </authorList>
    </citation>
    <scope>NUCLEOTIDE SEQUENCE</scope>
</reference>
<organism evidence="6">
    <name type="scientific">Cladocopium goreaui</name>
    <dbReference type="NCBI Taxonomy" id="2562237"/>
    <lineage>
        <taxon>Eukaryota</taxon>
        <taxon>Sar</taxon>
        <taxon>Alveolata</taxon>
        <taxon>Dinophyceae</taxon>
        <taxon>Suessiales</taxon>
        <taxon>Symbiodiniaceae</taxon>
        <taxon>Cladocopium</taxon>
    </lineage>
</organism>
<dbReference type="InterPro" id="IPR000571">
    <property type="entry name" value="Znf_CCCH"/>
</dbReference>
<comment type="caution">
    <text evidence="6">The sequence shown here is derived from an EMBL/GenBank/DDBJ whole genome shotgun (WGS) entry which is preliminary data.</text>
</comment>
<keyword evidence="1" id="KW-0862">Zinc</keyword>
<dbReference type="PANTHER" id="PTHR32134:SF92">
    <property type="entry name" value="FNIP REPEAT-CONTAINING PROTEIN"/>
    <property type="match status" value="1"/>
</dbReference>
<protein>
    <recommendedName>
        <fullName evidence="9">Peptidylprolyl isomerase</fullName>
    </recommendedName>
</protein>
<dbReference type="InterPro" id="IPR002130">
    <property type="entry name" value="Cyclophilin-type_PPIase_dom"/>
</dbReference>
<dbReference type="EMBL" id="CAMXCT020000632">
    <property type="protein sequence ID" value="CAL1134798.1"/>
    <property type="molecule type" value="Genomic_DNA"/>
</dbReference>
<dbReference type="Pfam" id="PF05725">
    <property type="entry name" value="FNIP"/>
    <property type="match status" value="8"/>
</dbReference>
<dbReference type="GO" id="GO:0003755">
    <property type="term" value="F:peptidyl-prolyl cis-trans isomerase activity"/>
    <property type="evidence" value="ECO:0007669"/>
    <property type="project" value="InterPro"/>
</dbReference>
<dbReference type="InterPro" id="IPR051251">
    <property type="entry name" value="STK_FNIP-Repeat"/>
</dbReference>
<dbReference type="EMBL" id="CAMXCT010000632">
    <property type="protein sequence ID" value="CAI3981423.1"/>
    <property type="molecule type" value="Genomic_DNA"/>
</dbReference>
<feature type="region of interest" description="Disordered" evidence="3">
    <location>
        <begin position="2320"/>
        <end position="2345"/>
    </location>
</feature>
<gene>
    <name evidence="6" type="ORF">C1SCF055_LOCUS9212</name>
</gene>
<dbReference type="GO" id="GO:0008270">
    <property type="term" value="F:zinc ion binding"/>
    <property type="evidence" value="ECO:0007669"/>
    <property type="project" value="UniProtKB-KW"/>
</dbReference>
<feature type="domain" description="PPIase cyclophilin-type" evidence="4">
    <location>
        <begin position="20"/>
        <end position="148"/>
    </location>
</feature>
<proteinExistence type="predicted"/>
<dbReference type="Gene3D" id="2.40.100.10">
    <property type="entry name" value="Cyclophilin-like"/>
    <property type="match status" value="1"/>
</dbReference>
<dbReference type="OrthoDB" id="10484536at2759"/>
<dbReference type="PANTHER" id="PTHR32134">
    <property type="entry name" value="FNIP REPEAT-CONTAINING PROTEIN"/>
    <property type="match status" value="1"/>
</dbReference>
<evidence type="ECO:0000256" key="3">
    <source>
        <dbReference type="SAM" id="MobiDB-lite"/>
    </source>
</evidence>
<feature type="region of interest" description="Disordered" evidence="3">
    <location>
        <begin position="2036"/>
        <end position="2118"/>
    </location>
</feature>
<feature type="coiled-coil region" evidence="2">
    <location>
        <begin position="1286"/>
        <end position="1313"/>
    </location>
</feature>